<reference evidence="2" key="1">
    <citation type="submission" date="2016-02" db="EMBL/GenBank/DDBJ databases">
        <title>Draft genome sequence of Microdochium bolleyi, a fungal endophyte of beachgrass.</title>
        <authorList>
            <consortium name="DOE Joint Genome Institute"/>
            <person name="David A.S."/>
            <person name="May G."/>
            <person name="Haridas S."/>
            <person name="Lim J."/>
            <person name="Wang M."/>
            <person name="Labutti K."/>
            <person name="Lipzen A."/>
            <person name="Barry K."/>
            <person name="Grigoriev I.V."/>
        </authorList>
    </citation>
    <scope>NUCLEOTIDE SEQUENCE [LARGE SCALE GENOMIC DNA]</scope>
    <source>
        <strain evidence="2">J235TASD1</strain>
    </source>
</reference>
<dbReference type="Gene3D" id="1.25.40.10">
    <property type="entry name" value="Tetratricopeptide repeat domain"/>
    <property type="match status" value="1"/>
</dbReference>
<dbReference type="EMBL" id="KQ964271">
    <property type="protein sequence ID" value="KXJ86019.1"/>
    <property type="molecule type" value="Genomic_DNA"/>
</dbReference>
<dbReference type="InterPro" id="IPR011990">
    <property type="entry name" value="TPR-like_helical_dom_sf"/>
</dbReference>
<dbReference type="OrthoDB" id="414698at2759"/>
<dbReference type="InterPro" id="IPR010323">
    <property type="entry name" value="DUF924"/>
</dbReference>
<dbReference type="SUPFAM" id="SSF48452">
    <property type="entry name" value="TPR-like"/>
    <property type="match status" value="1"/>
</dbReference>
<gene>
    <name evidence="1" type="ORF">Micbo1qcDRAFT_209397</name>
</gene>
<sequence length="332" mass="37268">MDDLEPLLTPELFRLTVASHLNQSRDTPIDFRKFIADIFTGEPGIDPAVLRAKTWPALCALSQIPNCHDPTSIAIIAEALSSPPFLPAPEDPEFPKLSLGLLLFLDQGPRSFCTQGADVRYTDGFFADIALHVARRLLLLPESSGGLPTTQRPGEWPRWQGQGVSADFFVLVRFMLGAVFVHHEHARDEARAFTEETRVWVEQRFGVTDPHREEMDKTFSDVVAFPQMVQAMIAGELPVKASARGGGGEEEEQQPMGVAEGFFFLALLYDVHYPLVDKFGRYPYRNGALGRLHTPEEEKWLAEQTLFKELPDDLRVKIREDVEAGRWTPLSV</sequence>
<protein>
    <submittedName>
        <fullName evidence="1">Uncharacterized protein</fullName>
    </submittedName>
</protein>
<dbReference type="Pfam" id="PF06041">
    <property type="entry name" value="DUF924"/>
    <property type="match status" value="1"/>
</dbReference>
<keyword evidence="2" id="KW-1185">Reference proteome</keyword>
<proteinExistence type="predicted"/>
<organism evidence="1 2">
    <name type="scientific">Microdochium bolleyi</name>
    <dbReference type="NCBI Taxonomy" id="196109"/>
    <lineage>
        <taxon>Eukaryota</taxon>
        <taxon>Fungi</taxon>
        <taxon>Dikarya</taxon>
        <taxon>Ascomycota</taxon>
        <taxon>Pezizomycotina</taxon>
        <taxon>Sordariomycetes</taxon>
        <taxon>Xylariomycetidae</taxon>
        <taxon>Xylariales</taxon>
        <taxon>Microdochiaceae</taxon>
        <taxon>Microdochium</taxon>
    </lineage>
</organism>
<dbReference type="AlphaFoldDB" id="A0A136IMZ4"/>
<name>A0A136IMZ4_9PEZI</name>
<dbReference type="Proteomes" id="UP000070501">
    <property type="component" value="Unassembled WGS sequence"/>
</dbReference>
<evidence type="ECO:0000313" key="2">
    <source>
        <dbReference type="Proteomes" id="UP000070501"/>
    </source>
</evidence>
<accession>A0A136IMZ4</accession>
<dbReference type="InParanoid" id="A0A136IMZ4"/>
<evidence type="ECO:0000313" key="1">
    <source>
        <dbReference type="EMBL" id="KXJ86019.1"/>
    </source>
</evidence>